<dbReference type="InterPro" id="IPR051545">
    <property type="entry name" value="NAD(P)H_dehydrogenase_qn"/>
</dbReference>
<evidence type="ECO:0000259" key="3">
    <source>
        <dbReference type="Pfam" id="PF02525"/>
    </source>
</evidence>
<evidence type="ECO:0000256" key="1">
    <source>
        <dbReference type="ARBA" id="ARBA00006252"/>
    </source>
</evidence>
<comment type="similarity">
    <text evidence="1">Belongs to the NAD(P)H dehydrogenase (quinone) family.</text>
</comment>
<dbReference type="KEGG" id="chq:AQ619_02475"/>
<keyword evidence="2" id="KW-0560">Oxidoreductase</keyword>
<dbReference type="GO" id="GO:0005829">
    <property type="term" value="C:cytosol"/>
    <property type="evidence" value="ECO:0007669"/>
    <property type="project" value="TreeGrafter"/>
</dbReference>
<gene>
    <name evidence="4" type="ORF">AQ619_02475</name>
</gene>
<dbReference type="EMBL" id="CP013002">
    <property type="protein sequence ID" value="ALL12318.1"/>
    <property type="molecule type" value="Genomic_DNA"/>
</dbReference>
<sequence length="199" mass="21547">MKHAIILAHPRSGSFCATLAKTCADHLRAGGHEVVVRDLYALDFDPRLKAEELPMANGARPAADIVMERELVADVDGFIFVYPFWFNAPPAILKGYVDRVFSMGFGYAPGLGGTESLLDGKTLLSFSTSGAPEDWVKDTGALKALMTVFDLHLAGVCGLRVLDHCHFGSIVSNMTDESRDELLDRMRSSLDDLFAPAGG</sequence>
<keyword evidence="5" id="KW-1185">Reference proteome</keyword>
<evidence type="ECO:0000256" key="2">
    <source>
        <dbReference type="ARBA" id="ARBA00023002"/>
    </source>
</evidence>
<dbReference type="Gene3D" id="3.40.50.360">
    <property type="match status" value="1"/>
</dbReference>
<protein>
    <submittedName>
        <fullName evidence="4">NAD(P)H dehydrogenase</fullName>
    </submittedName>
</protein>
<dbReference type="Proteomes" id="UP000056905">
    <property type="component" value="Chromosome"/>
</dbReference>
<feature type="domain" description="Flavodoxin-like fold" evidence="3">
    <location>
        <begin position="1"/>
        <end position="188"/>
    </location>
</feature>
<dbReference type="SUPFAM" id="SSF52218">
    <property type="entry name" value="Flavoproteins"/>
    <property type="match status" value="1"/>
</dbReference>
<reference evidence="4 5" key="1">
    <citation type="submission" date="2015-10" db="EMBL/GenBank/DDBJ databases">
        <title>Conservation of the essential genome among Caulobacter and Brevundimonas species.</title>
        <authorList>
            <person name="Scott D."/>
            <person name="Ely B."/>
        </authorList>
    </citation>
    <scope>NUCLEOTIDE SEQUENCE [LARGE SCALE GENOMIC DNA]</scope>
    <source>
        <strain evidence="4 5">CB4</strain>
    </source>
</reference>
<accession>A0A0P0NWC1</accession>
<dbReference type="Pfam" id="PF02525">
    <property type="entry name" value="Flavodoxin_2"/>
    <property type="match status" value="1"/>
</dbReference>
<organism evidence="4 5">
    <name type="scientific">Caulobacter henricii</name>
    <dbReference type="NCBI Taxonomy" id="69395"/>
    <lineage>
        <taxon>Bacteria</taxon>
        <taxon>Pseudomonadati</taxon>
        <taxon>Pseudomonadota</taxon>
        <taxon>Alphaproteobacteria</taxon>
        <taxon>Caulobacterales</taxon>
        <taxon>Caulobacteraceae</taxon>
        <taxon>Caulobacter</taxon>
    </lineage>
</organism>
<dbReference type="PANTHER" id="PTHR10204">
    <property type="entry name" value="NAD P H OXIDOREDUCTASE-RELATED"/>
    <property type="match status" value="1"/>
</dbReference>
<dbReference type="STRING" id="69395.AQ619_02475"/>
<dbReference type="AlphaFoldDB" id="A0A0P0NWC1"/>
<evidence type="ECO:0000313" key="5">
    <source>
        <dbReference type="Proteomes" id="UP000056905"/>
    </source>
</evidence>
<dbReference type="InterPro" id="IPR003680">
    <property type="entry name" value="Flavodoxin_fold"/>
</dbReference>
<dbReference type="OrthoDB" id="9798454at2"/>
<dbReference type="PANTHER" id="PTHR10204:SF34">
    <property type="entry name" value="NAD(P)H DEHYDROGENASE [QUINONE] 1 ISOFORM 1"/>
    <property type="match status" value="1"/>
</dbReference>
<proteinExistence type="inferred from homology"/>
<dbReference type="InterPro" id="IPR029039">
    <property type="entry name" value="Flavoprotein-like_sf"/>
</dbReference>
<dbReference type="RefSeq" id="WP_062143780.1">
    <property type="nucleotide sequence ID" value="NZ_CP013002.1"/>
</dbReference>
<dbReference type="GO" id="GO:0003955">
    <property type="term" value="F:NAD(P)H dehydrogenase (quinone) activity"/>
    <property type="evidence" value="ECO:0007669"/>
    <property type="project" value="TreeGrafter"/>
</dbReference>
<name>A0A0P0NWC1_9CAUL</name>
<evidence type="ECO:0000313" key="4">
    <source>
        <dbReference type="EMBL" id="ALL12318.1"/>
    </source>
</evidence>